<keyword evidence="1" id="KW-0378">Hydrolase</keyword>
<name>A0A3S8RNU4_9FIRM</name>
<reference evidence="1 2" key="1">
    <citation type="journal article" date="2020" name="Int. J. Syst. Evol. Microbiol.">
        <title>Description of Erysipelothrix piscisicarius sp. nov., an emergent fish pathogen, and assessment of virulence using a tiger barb (Puntigrus tetrazona) infection model.</title>
        <authorList>
            <person name="Pomaranski E.K."/>
            <person name="Griffin M.J."/>
            <person name="Camus A.C."/>
            <person name="Armwood A.R."/>
            <person name="Shelley J."/>
            <person name="Waldbieser G.C."/>
            <person name="LaFrentz B.R."/>
            <person name="Garcia J.C."/>
            <person name="Yanong R."/>
            <person name="Soto E."/>
        </authorList>
    </citation>
    <scope>NUCLEOTIDE SEQUENCE [LARGE SCALE GENOMIC DNA]</scope>
    <source>
        <strain evidence="1 2">15TAL0474</strain>
    </source>
</reference>
<dbReference type="EMBL" id="CP034234">
    <property type="protein sequence ID" value="AZK44618.1"/>
    <property type="molecule type" value="Genomic_DNA"/>
</dbReference>
<dbReference type="SUPFAM" id="SSF56281">
    <property type="entry name" value="Metallo-hydrolase/oxidoreductase"/>
    <property type="match status" value="1"/>
</dbReference>
<dbReference type="Gene3D" id="3.60.15.10">
    <property type="entry name" value="Ribonuclease Z/Hydroxyacylglutathione hydrolase-like"/>
    <property type="match status" value="1"/>
</dbReference>
<gene>
    <name evidence="1" type="ORF">EEI45_07670</name>
</gene>
<dbReference type="Proteomes" id="UP000278804">
    <property type="component" value="Chromosome"/>
</dbReference>
<evidence type="ECO:0000313" key="2">
    <source>
        <dbReference type="Proteomes" id="UP000278804"/>
    </source>
</evidence>
<evidence type="ECO:0000313" key="1">
    <source>
        <dbReference type="EMBL" id="AZK44618.1"/>
    </source>
</evidence>
<keyword evidence="2" id="KW-1185">Reference proteome</keyword>
<dbReference type="KEGG" id="eri:EEI45_07670"/>
<proteinExistence type="predicted"/>
<sequence length="225" mass="26290">MMVNVEYINNAGYVVETEKAIYIFDYVEGLLPSRYLYSEKETFFFVTSRHRNHYNDAIYSYGKTVILSSDILVSPYRNVFMMEPGDEIHLGFAKVRTYESTGGGVCYLIQEGDLKILHAGSLNNWHWDDTFTVAESRFETHRFHEILHNIADFAPIDLMMFTLEPSMGKNFDRGAREALDLLQPLCFFPIKTKHDDSRFFKWAASRPITTCYEPKHDNQIFRHVI</sequence>
<dbReference type="AlphaFoldDB" id="A0A3S8RNU4"/>
<dbReference type="InterPro" id="IPR036866">
    <property type="entry name" value="RibonucZ/Hydroxyglut_hydro"/>
</dbReference>
<accession>A0A3S8RNU4</accession>
<organism evidence="1 2">
    <name type="scientific">Erysipelothrix piscisicarius</name>
    <dbReference type="NCBI Taxonomy" id="2485784"/>
    <lineage>
        <taxon>Bacteria</taxon>
        <taxon>Bacillati</taxon>
        <taxon>Bacillota</taxon>
        <taxon>Erysipelotrichia</taxon>
        <taxon>Erysipelotrichales</taxon>
        <taxon>Erysipelotrichaceae</taxon>
        <taxon>Erysipelothrix</taxon>
    </lineage>
</organism>
<dbReference type="GO" id="GO:0016787">
    <property type="term" value="F:hydrolase activity"/>
    <property type="evidence" value="ECO:0007669"/>
    <property type="project" value="UniProtKB-KW"/>
</dbReference>
<protein>
    <submittedName>
        <fullName evidence="1">Metal-dependent hydrolase</fullName>
    </submittedName>
</protein>